<proteinExistence type="predicted"/>
<evidence type="ECO:0000256" key="2">
    <source>
        <dbReference type="ARBA" id="ARBA00022692"/>
    </source>
</evidence>
<comment type="caution">
    <text evidence="10">The sequence shown here is derived from an EMBL/GenBank/DDBJ whole genome shotgun (WGS) entry which is preliminary data.</text>
</comment>
<feature type="transmembrane region" description="Helical" evidence="7">
    <location>
        <begin position="257"/>
        <end position="275"/>
    </location>
</feature>
<protein>
    <submittedName>
        <fullName evidence="10">P-loop containing nucleoside triphosphate hydrolase protein</fullName>
    </submittedName>
</protein>
<dbReference type="SMART" id="SM00382">
    <property type="entry name" value="AAA"/>
    <property type="match status" value="1"/>
</dbReference>
<dbReference type="InterPro" id="IPR003439">
    <property type="entry name" value="ABC_transporter-like_ATP-bd"/>
</dbReference>
<keyword evidence="3" id="KW-0547">Nucleotide-binding</keyword>
<dbReference type="PANTHER" id="PTHR24221:SF651">
    <property type="entry name" value="HEAVY METAL TOLERANCE PROTEIN"/>
    <property type="match status" value="1"/>
</dbReference>
<dbReference type="GO" id="GO:0005774">
    <property type="term" value="C:vacuolar membrane"/>
    <property type="evidence" value="ECO:0007669"/>
    <property type="project" value="TreeGrafter"/>
</dbReference>
<evidence type="ECO:0000259" key="8">
    <source>
        <dbReference type="PROSITE" id="PS50893"/>
    </source>
</evidence>
<evidence type="ECO:0000256" key="5">
    <source>
        <dbReference type="ARBA" id="ARBA00022989"/>
    </source>
</evidence>
<comment type="subcellular location">
    <subcellularLocation>
        <location evidence="1">Membrane</location>
        <topology evidence="1">Multi-pass membrane protein</topology>
    </subcellularLocation>
</comment>
<evidence type="ECO:0000256" key="1">
    <source>
        <dbReference type="ARBA" id="ARBA00004141"/>
    </source>
</evidence>
<accession>A0A8K0WK73</accession>
<organism evidence="10 11">
    <name type="scientific">Stachybotrys elegans</name>
    <dbReference type="NCBI Taxonomy" id="80388"/>
    <lineage>
        <taxon>Eukaryota</taxon>
        <taxon>Fungi</taxon>
        <taxon>Dikarya</taxon>
        <taxon>Ascomycota</taxon>
        <taxon>Pezizomycotina</taxon>
        <taxon>Sordariomycetes</taxon>
        <taxon>Hypocreomycetidae</taxon>
        <taxon>Hypocreales</taxon>
        <taxon>Stachybotryaceae</taxon>
        <taxon>Stachybotrys</taxon>
    </lineage>
</organism>
<dbReference type="InterPro" id="IPR011527">
    <property type="entry name" value="ABC1_TM_dom"/>
</dbReference>
<dbReference type="GO" id="GO:0016887">
    <property type="term" value="F:ATP hydrolysis activity"/>
    <property type="evidence" value="ECO:0007669"/>
    <property type="project" value="InterPro"/>
</dbReference>
<dbReference type="OrthoDB" id="6500128at2759"/>
<dbReference type="PROSITE" id="PS50929">
    <property type="entry name" value="ABC_TM1F"/>
    <property type="match status" value="1"/>
</dbReference>
<dbReference type="SUPFAM" id="SSF52540">
    <property type="entry name" value="P-loop containing nucleoside triphosphate hydrolases"/>
    <property type="match status" value="1"/>
</dbReference>
<dbReference type="InterPro" id="IPR003593">
    <property type="entry name" value="AAA+_ATPase"/>
</dbReference>
<evidence type="ECO:0000256" key="4">
    <source>
        <dbReference type="ARBA" id="ARBA00022840"/>
    </source>
</evidence>
<dbReference type="PANTHER" id="PTHR24221">
    <property type="entry name" value="ATP-BINDING CASSETTE SUB-FAMILY B"/>
    <property type="match status" value="1"/>
</dbReference>
<evidence type="ECO:0000256" key="3">
    <source>
        <dbReference type="ARBA" id="ARBA00022741"/>
    </source>
</evidence>
<sequence>MLAAECNILLPLAFRHSLHGITSPRVGCAALQATLCIAAIGLFVYYRLCNRYKKCPTSSNDDNEEEAPVKASASDDILGICRPATDEVKELGGWWPFIKKFSIILKFMWPSGNRNLEMRFIASVILAIVECALNFWKAQQLANFTDYLAAGGGSNPWPPFLWVFLLQLAASKGGIPFLRQTSWIAVQQYRTRNLNTTAHRHIMNLGAFFHSVMSPADKIEALNNASSIPAILDDVFLELVPNLLSLSSATVSLHRRFGPLIILILICLAIFMVLLELKSLPVLGAVTTTSSQRRTDHINAWQTVDNHNRTEDEVSMYNVEQEDCMKHYLKYASNFFLVGGASDWIAIAFKTLALALAAYRIQAGQNTVGDMIALIGLFDLVVFPLEFFIKFFDEKVEWLLNATKLRRIMELPCETTAGTKTLELSGRGCEVQFKNIVFSHKGSDTKTLDALNLHIRAGTKVGIIGGSGSGKSTLAGLIMGDYKVHSGELLIDGHNIMDITRESIHANIARMNQAPHSLHRTVRENVQLGRMEASDQEIIEACSLARIHGVIDGKPLKYDTAMGNDGSPFSGGECQRIYMARLFLQKDARIIVVDEGTSSVDPRIEAVVLENLKKQFKDKTMIFITHKISTLRQLDLIVVLGPGGRIIEQGSHDELMAKRGEYYELTRINEGLEPQPLLVINRPLYLQLLANSPLGICDSLCLYSVSL</sequence>
<gene>
    <name evidence="10" type="ORF">B0I35DRAFT_496142</name>
</gene>
<evidence type="ECO:0000313" key="10">
    <source>
        <dbReference type="EMBL" id="KAH7303725.1"/>
    </source>
</evidence>
<reference evidence="10" key="1">
    <citation type="journal article" date="2021" name="Nat. Commun.">
        <title>Genetic determinants of endophytism in the Arabidopsis root mycobiome.</title>
        <authorList>
            <person name="Mesny F."/>
            <person name="Miyauchi S."/>
            <person name="Thiergart T."/>
            <person name="Pickel B."/>
            <person name="Atanasova L."/>
            <person name="Karlsson M."/>
            <person name="Huettel B."/>
            <person name="Barry K.W."/>
            <person name="Haridas S."/>
            <person name="Chen C."/>
            <person name="Bauer D."/>
            <person name="Andreopoulos W."/>
            <person name="Pangilinan J."/>
            <person name="LaButti K."/>
            <person name="Riley R."/>
            <person name="Lipzen A."/>
            <person name="Clum A."/>
            <person name="Drula E."/>
            <person name="Henrissat B."/>
            <person name="Kohler A."/>
            <person name="Grigoriev I.V."/>
            <person name="Martin F.M."/>
            <person name="Hacquard S."/>
        </authorList>
    </citation>
    <scope>NUCLEOTIDE SEQUENCE</scope>
    <source>
        <strain evidence="10">MPI-CAGE-CH-0235</strain>
    </source>
</reference>
<dbReference type="Pfam" id="PF00664">
    <property type="entry name" value="ABC_membrane"/>
    <property type="match status" value="1"/>
</dbReference>
<keyword evidence="11" id="KW-1185">Reference proteome</keyword>
<name>A0A8K0WK73_9HYPO</name>
<dbReference type="InterPro" id="IPR036640">
    <property type="entry name" value="ABC1_TM_sf"/>
</dbReference>
<keyword evidence="2 7" id="KW-0812">Transmembrane</keyword>
<keyword evidence="4" id="KW-0067">ATP-binding</keyword>
<evidence type="ECO:0000259" key="9">
    <source>
        <dbReference type="PROSITE" id="PS50929"/>
    </source>
</evidence>
<dbReference type="PROSITE" id="PS50893">
    <property type="entry name" value="ABC_TRANSPORTER_2"/>
    <property type="match status" value="1"/>
</dbReference>
<dbReference type="Gene3D" id="1.20.1560.10">
    <property type="entry name" value="ABC transporter type 1, transmembrane domain"/>
    <property type="match status" value="1"/>
</dbReference>
<dbReference type="InterPro" id="IPR027417">
    <property type="entry name" value="P-loop_NTPase"/>
</dbReference>
<feature type="domain" description="ABC transmembrane type-1" evidence="9">
    <location>
        <begin position="121"/>
        <end position="397"/>
    </location>
</feature>
<keyword evidence="5 7" id="KW-1133">Transmembrane helix</keyword>
<feature type="transmembrane region" description="Helical" evidence="7">
    <location>
        <begin position="29"/>
        <end position="48"/>
    </location>
</feature>
<feature type="transmembrane region" description="Helical" evidence="7">
    <location>
        <begin position="371"/>
        <end position="392"/>
    </location>
</feature>
<keyword evidence="10" id="KW-0378">Hydrolase</keyword>
<feature type="domain" description="ABC transporter" evidence="8">
    <location>
        <begin position="431"/>
        <end position="668"/>
    </location>
</feature>
<dbReference type="Proteomes" id="UP000813444">
    <property type="component" value="Unassembled WGS sequence"/>
</dbReference>
<dbReference type="SUPFAM" id="SSF90123">
    <property type="entry name" value="ABC transporter transmembrane region"/>
    <property type="match status" value="1"/>
</dbReference>
<dbReference type="GO" id="GO:0005524">
    <property type="term" value="F:ATP binding"/>
    <property type="evidence" value="ECO:0007669"/>
    <property type="project" value="UniProtKB-KW"/>
</dbReference>
<keyword evidence="6 7" id="KW-0472">Membrane</keyword>
<evidence type="ECO:0000256" key="7">
    <source>
        <dbReference type="SAM" id="Phobius"/>
    </source>
</evidence>
<dbReference type="Gene3D" id="3.40.50.300">
    <property type="entry name" value="P-loop containing nucleotide triphosphate hydrolases"/>
    <property type="match status" value="1"/>
</dbReference>
<dbReference type="Pfam" id="PF00005">
    <property type="entry name" value="ABC_tran"/>
    <property type="match status" value="1"/>
</dbReference>
<dbReference type="GO" id="GO:0140359">
    <property type="term" value="F:ABC-type transporter activity"/>
    <property type="evidence" value="ECO:0007669"/>
    <property type="project" value="InterPro"/>
</dbReference>
<dbReference type="EMBL" id="JAGPNK010000029">
    <property type="protein sequence ID" value="KAH7303725.1"/>
    <property type="molecule type" value="Genomic_DNA"/>
</dbReference>
<dbReference type="AlphaFoldDB" id="A0A8K0WK73"/>
<evidence type="ECO:0000256" key="6">
    <source>
        <dbReference type="ARBA" id="ARBA00023136"/>
    </source>
</evidence>
<evidence type="ECO:0000313" key="11">
    <source>
        <dbReference type="Proteomes" id="UP000813444"/>
    </source>
</evidence>
<feature type="transmembrane region" description="Helical" evidence="7">
    <location>
        <begin position="335"/>
        <end position="359"/>
    </location>
</feature>
<dbReference type="InterPro" id="IPR039421">
    <property type="entry name" value="Type_1_exporter"/>
</dbReference>